<dbReference type="Pfam" id="PF07690">
    <property type="entry name" value="MFS_1"/>
    <property type="match status" value="1"/>
</dbReference>
<dbReference type="PANTHER" id="PTHR11662:SF399">
    <property type="entry name" value="FI19708P1-RELATED"/>
    <property type="match status" value="1"/>
</dbReference>
<sequence>MTTHKRYWVFGLMFFAIFINYMDRVNFSVSIPAIRHQFNFSLEQMGTIAFVFTIVYALFNFPGGYIADRLGIRLGMVTSLGWWSLFTIMTAFSGSFMGWLWIRGLMGAGEAPIWAINSKSSRTWAAPQERSRAFTIPGSGQYLGPTIGTLLAGWIVVRFGWQWSFISFGILGIAFLPVWWAVVRNTPKEDPRVSQAEREKIGIPPVQSQKGDWEAALRVVFSRTGLGVLLTFLTFGYILFTFITWVPSYMYYTFHIGIIKSAAWSSIGFAAGFIGFLLSGPFNDALTHRFDRLKARRIGSGLPMTAMIVAVSLSLWSASAHSTVGTALFIGLAQFCMNLTVGSWAVNAIDIAPSPESSGLVYGIYNGVLNVMGAFNALILTWLATRWGFPAAFGSAIFFMLLFLVGILFVIDRPSYERLVAKGSSAFEVTASHD</sequence>
<feature type="transmembrane region" description="Helical" evidence="6">
    <location>
        <begin position="42"/>
        <end position="61"/>
    </location>
</feature>
<dbReference type="InterPro" id="IPR036259">
    <property type="entry name" value="MFS_trans_sf"/>
</dbReference>
<keyword evidence="5 6" id="KW-0472">Membrane</keyword>
<dbReference type="InterPro" id="IPR011701">
    <property type="entry name" value="MFS"/>
</dbReference>
<feature type="transmembrane region" description="Helical" evidence="6">
    <location>
        <begin position="389"/>
        <end position="411"/>
    </location>
</feature>
<dbReference type="GO" id="GO:0022857">
    <property type="term" value="F:transmembrane transporter activity"/>
    <property type="evidence" value="ECO:0007669"/>
    <property type="project" value="InterPro"/>
</dbReference>
<dbReference type="AlphaFoldDB" id="A0A2T2XJ15"/>
<dbReference type="Gene3D" id="1.20.1250.20">
    <property type="entry name" value="MFS general substrate transporter like domains"/>
    <property type="match status" value="2"/>
</dbReference>
<keyword evidence="4 6" id="KW-1133">Transmembrane helix</keyword>
<dbReference type="InterPro" id="IPR020846">
    <property type="entry name" value="MFS_dom"/>
</dbReference>
<evidence type="ECO:0000313" key="8">
    <source>
        <dbReference type="EMBL" id="PSR34428.1"/>
    </source>
</evidence>
<accession>A0A2T2XJ15</accession>
<dbReference type="PROSITE" id="PS50850">
    <property type="entry name" value="MFS"/>
    <property type="match status" value="1"/>
</dbReference>
<evidence type="ECO:0000256" key="6">
    <source>
        <dbReference type="SAM" id="Phobius"/>
    </source>
</evidence>
<name>A0A2T2XJ15_9FIRM</name>
<protein>
    <submittedName>
        <fullName evidence="8">MFS transporter</fullName>
    </submittedName>
</protein>
<evidence type="ECO:0000256" key="5">
    <source>
        <dbReference type="ARBA" id="ARBA00023136"/>
    </source>
</evidence>
<feature type="transmembrane region" description="Helical" evidence="6">
    <location>
        <begin position="298"/>
        <end position="318"/>
    </location>
</feature>
<gene>
    <name evidence="8" type="ORF">C7B46_05800</name>
</gene>
<comment type="subcellular location">
    <subcellularLocation>
        <location evidence="1">Cell membrane</location>
        <topology evidence="1">Multi-pass membrane protein</topology>
    </subcellularLocation>
</comment>
<evidence type="ECO:0000256" key="2">
    <source>
        <dbReference type="ARBA" id="ARBA00022448"/>
    </source>
</evidence>
<evidence type="ECO:0000256" key="3">
    <source>
        <dbReference type="ARBA" id="ARBA00022692"/>
    </source>
</evidence>
<comment type="caution">
    <text evidence="8">The sequence shown here is derived from an EMBL/GenBank/DDBJ whole genome shotgun (WGS) entry which is preliminary data.</text>
</comment>
<feature type="transmembrane region" description="Helical" evidence="6">
    <location>
        <begin position="163"/>
        <end position="182"/>
    </location>
</feature>
<feature type="transmembrane region" description="Helical" evidence="6">
    <location>
        <begin position="324"/>
        <end position="347"/>
    </location>
</feature>
<dbReference type="Proteomes" id="UP000242972">
    <property type="component" value="Unassembled WGS sequence"/>
</dbReference>
<dbReference type="GO" id="GO:0005886">
    <property type="term" value="C:plasma membrane"/>
    <property type="evidence" value="ECO:0007669"/>
    <property type="project" value="UniProtKB-SubCell"/>
</dbReference>
<dbReference type="EMBL" id="PXYW01000009">
    <property type="protein sequence ID" value="PSR34428.1"/>
    <property type="molecule type" value="Genomic_DNA"/>
</dbReference>
<feature type="transmembrane region" description="Helical" evidence="6">
    <location>
        <begin position="359"/>
        <end position="383"/>
    </location>
</feature>
<evidence type="ECO:0000256" key="4">
    <source>
        <dbReference type="ARBA" id="ARBA00022989"/>
    </source>
</evidence>
<reference evidence="8 9" key="1">
    <citation type="journal article" date="2014" name="BMC Genomics">
        <title>Comparison of environmental and isolate Sulfobacillus genomes reveals diverse carbon, sulfur, nitrogen, and hydrogen metabolisms.</title>
        <authorList>
            <person name="Justice N.B."/>
            <person name="Norman A."/>
            <person name="Brown C.T."/>
            <person name="Singh A."/>
            <person name="Thomas B.C."/>
            <person name="Banfield J.F."/>
        </authorList>
    </citation>
    <scope>NUCLEOTIDE SEQUENCE [LARGE SCALE GENOMIC DNA]</scope>
    <source>
        <strain evidence="8">AMDSBA4</strain>
    </source>
</reference>
<proteinExistence type="predicted"/>
<keyword evidence="2" id="KW-0813">Transport</keyword>
<keyword evidence="3 6" id="KW-0812">Transmembrane</keyword>
<feature type="transmembrane region" description="Helical" evidence="6">
    <location>
        <begin position="226"/>
        <end position="246"/>
    </location>
</feature>
<evidence type="ECO:0000259" key="7">
    <source>
        <dbReference type="PROSITE" id="PS50850"/>
    </source>
</evidence>
<feature type="transmembrane region" description="Helical" evidence="6">
    <location>
        <begin position="6"/>
        <end position="22"/>
    </location>
</feature>
<feature type="transmembrane region" description="Helical" evidence="6">
    <location>
        <begin position="81"/>
        <end position="102"/>
    </location>
</feature>
<dbReference type="SUPFAM" id="SSF103473">
    <property type="entry name" value="MFS general substrate transporter"/>
    <property type="match status" value="1"/>
</dbReference>
<dbReference type="CDD" id="cd17319">
    <property type="entry name" value="MFS_ExuT_GudP_like"/>
    <property type="match status" value="1"/>
</dbReference>
<organism evidence="8 9">
    <name type="scientific">Sulfobacillus benefaciens</name>
    <dbReference type="NCBI Taxonomy" id="453960"/>
    <lineage>
        <taxon>Bacteria</taxon>
        <taxon>Bacillati</taxon>
        <taxon>Bacillota</taxon>
        <taxon>Clostridia</taxon>
        <taxon>Eubacteriales</taxon>
        <taxon>Clostridiales Family XVII. Incertae Sedis</taxon>
        <taxon>Sulfobacillus</taxon>
    </lineage>
</organism>
<evidence type="ECO:0000313" key="9">
    <source>
        <dbReference type="Proteomes" id="UP000242972"/>
    </source>
</evidence>
<dbReference type="PANTHER" id="PTHR11662">
    <property type="entry name" value="SOLUTE CARRIER FAMILY 17"/>
    <property type="match status" value="1"/>
</dbReference>
<feature type="transmembrane region" description="Helical" evidence="6">
    <location>
        <begin position="252"/>
        <end position="278"/>
    </location>
</feature>
<dbReference type="InterPro" id="IPR050382">
    <property type="entry name" value="MFS_Na/Anion_cotransporter"/>
</dbReference>
<feature type="domain" description="Major facilitator superfamily (MFS) profile" evidence="7">
    <location>
        <begin position="9"/>
        <end position="418"/>
    </location>
</feature>
<evidence type="ECO:0000256" key="1">
    <source>
        <dbReference type="ARBA" id="ARBA00004651"/>
    </source>
</evidence>